<dbReference type="InterPro" id="IPR022584">
    <property type="entry name" value="DUF2937"/>
</dbReference>
<dbReference type="RefSeq" id="WP_188527777.1">
    <property type="nucleotide sequence ID" value="NZ_BMGI01000003.1"/>
</dbReference>
<keyword evidence="1" id="KW-0472">Membrane</keyword>
<sequence length="160" mass="17540">MRILALAGGIAGAVAMSQFPTFSQQYVQRLSGAVDELRAVTIAFDTTARVAGLSREEALGLMGGSEFQNRLRDDMRSRIYRYERLNADYQALAAAAPLERLAKAYRIRDADLARRTWDDFEPAMPMTTEGFVAAGIGFAAGWGLVTLLLGLALRPLRRLA</sequence>
<proteinExistence type="predicted"/>
<dbReference type="EMBL" id="BMGI01000003">
    <property type="protein sequence ID" value="GGD38445.1"/>
    <property type="molecule type" value="Genomic_DNA"/>
</dbReference>
<organism evidence="2 3">
    <name type="scientific">Sinisalibacter lacisalsi</name>
    <dbReference type="NCBI Taxonomy" id="1526570"/>
    <lineage>
        <taxon>Bacteria</taxon>
        <taxon>Pseudomonadati</taxon>
        <taxon>Pseudomonadota</taxon>
        <taxon>Alphaproteobacteria</taxon>
        <taxon>Rhodobacterales</taxon>
        <taxon>Roseobacteraceae</taxon>
        <taxon>Sinisalibacter</taxon>
    </lineage>
</organism>
<evidence type="ECO:0008006" key="4">
    <source>
        <dbReference type="Google" id="ProtNLM"/>
    </source>
</evidence>
<gene>
    <name evidence="2" type="ORF">GCM10011358_22830</name>
</gene>
<keyword evidence="1" id="KW-0812">Transmembrane</keyword>
<keyword evidence="3" id="KW-1185">Reference proteome</keyword>
<comment type="caution">
    <text evidence="2">The sequence shown here is derived from an EMBL/GenBank/DDBJ whole genome shotgun (WGS) entry which is preliminary data.</text>
</comment>
<evidence type="ECO:0000256" key="1">
    <source>
        <dbReference type="SAM" id="Phobius"/>
    </source>
</evidence>
<accession>A0ABQ1QQ75</accession>
<reference evidence="3" key="1">
    <citation type="journal article" date="2019" name="Int. J. Syst. Evol. Microbiol.">
        <title>The Global Catalogue of Microorganisms (GCM) 10K type strain sequencing project: providing services to taxonomists for standard genome sequencing and annotation.</title>
        <authorList>
            <consortium name="The Broad Institute Genomics Platform"/>
            <consortium name="The Broad Institute Genome Sequencing Center for Infectious Disease"/>
            <person name="Wu L."/>
            <person name="Ma J."/>
        </authorList>
    </citation>
    <scope>NUCLEOTIDE SEQUENCE [LARGE SCALE GENOMIC DNA]</scope>
    <source>
        <strain evidence="3">CGMCC 1.12922</strain>
    </source>
</reference>
<keyword evidence="1" id="KW-1133">Transmembrane helix</keyword>
<feature type="transmembrane region" description="Helical" evidence="1">
    <location>
        <begin position="131"/>
        <end position="153"/>
    </location>
</feature>
<evidence type="ECO:0000313" key="3">
    <source>
        <dbReference type="Proteomes" id="UP000617355"/>
    </source>
</evidence>
<dbReference type="Proteomes" id="UP000617355">
    <property type="component" value="Unassembled WGS sequence"/>
</dbReference>
<name>A0ABQ1QQ75_9RHOB</name>
<protein>
    <recommendedName>
        <fullName evidence="4">DUF2937 family protein</fullName>
    </recommendedName>
</protein>
<dbReference type="Pfam" id="PF11157">
    <property type="entry name" value="DUF2937"/>
    <property type="match status" value="1"/>
</dbReference>
<evidence type="ECO:0000313" key="2">
    <source>
        <dbReference type="EMBL" id="GGD38445.1"/>
    </source>
</evidence>